<accession>A0ABR1DBW3</accession>
<evidence type="ECO:0000313" key="2">
    <source>
        <dbReference type="Proteomes" id="UP001303046"/>
    </source>
</evidence>
<dbReference type="EMBL" id="JAVFWL010000004">
    <property type="protein sequence ID" value="KAK6747974.1"/>
    <property type="molecule type" value="Genomic_DNA"/>
</dbReference>
<comment type="caution">
    <text evidence="1">The sequence shown here is derived from an EMBL/GenBank/DDBJ whole genome shotgun (WGS) entry which is preliminary data.</text>
</comment>
<protein>
    <recommendedName>
        <fullName evidence="3">Reverse transcriptase domain-containing protein</fullName>
    </recommendedName>
</protein>
<keyword evidence="2" id="KW-1185">Reference proteome</keyword>
<sequence length="114" mass="13008">MKNEKSDVDDGIGAEMLKYLLLSGIHEMTKINRSIWNGGRIPDSWRHAWSFRKKLSVAYSRDYGGISLLQVMYKVLERIILERLAKHRGGTTRNEQAGFRPGRLLLTNCSLSGE</sequence>
<dbReference type="Proteomes" id="UP001303046">
    <property type="component" value="Unassembled WGS sequence"/>
</dbReference>
<evidence type="ECO:0008006" key="3">
    <source>
        <dbReference type="Google" id="ProtNLM"/>
    </source>
</evidence>
<gene>
    <name evidence="1" type="primary">Necator_chrIV.g14197</name>
    <name evidence="1" type="ORF">RB195_000903</name>
</gene>
<dbReference type="PANTHER" id="PTHR19446">
    <property type="entry name" value="REVERSE TRANSCRIPTASES"/>
    <property type="match status" value="1"/>
</dbReference>
<organism evidence="1 2">
    <name type="scientific">Necator americanus</name>
    <name type="common">Human hookworm</name>
    <dbReference type="NCBI Taxonomy" id="51031"/>
    <lineage>
        <taxon>Eukaryota</taxon>
        <taxon>Metazoa</taxon>
        <taxon>Ecdysozoa</taxon>
        <taxon>Nematoda</taxon>
        <taxon>Chromadorea</taxon>
        <taxon>Rhabditida</taxon>
        <taxon>Rhabditina</taxon>
        <taxon>Rhabditomorpha</taxon>
        <taxon>Strongyloidea</taxon>
        <taxon>Ancylostomatidae</taxon>
        <taxon>Bunostominae</taxon>
        <taxon>Necator</taxon>
    </lineage>
</organism>
<reference evidence="1 2" key="1">
    <citation type="submission" date="2023-08" db="EMBL/GenBank/DDBJ databases">
        <title>A Necator americanus chromosomal reference genome.</title>
        <authorList>
            <person name="Ilik V."/>
            <person name="Petrzelkova K.J."/>
            <person name="Pardy F."/>
            <person name="Fuh T."/>
            <person name="Niatou-Singa F.S."/>
            <person name="Gouil Q."/>
            <person name="Baker L."/>
            <person name="Ritchie M.E."/>
            <person name="Jex A.R."/>
            <person name="Gazzola D."/>
            <person name="Li H."/>
            <person name="Toshio Fujiwara R."/>
            <person name="Zhan B."/>
            <person name="Aroian R.V."/>
            <person name="Pafco B."/>
            <person name="Schwarz E.M."/>
        </authorList>
    </citation>
    <scope>NUCLEOTIDE SEQUENCE [LARGE SCALE GENOMIC DNA]</scope>
    <source>
        <strain evidence="1 2">Aroian</strain>
        <tissue evidence="1">Whole animal</tissue>
    </source>
</reference>
<proteinExistence type="predicted"/>
<evidence type="ECO:0000313" key="1">
    <source>
        <dbReference type="EMBL" id="KAK6747974.1"/>
    </source>
</evidence>
<name>A0ABR1DBW3_NECAM</name>